<sequence>MYAVAGATPAILATARTVKPSKPSVFNNSTAAVVNFATVSACCGVSRRRVGSCDTWPNTGLDM</sequence>
<dbReference type="STRING" id="1108045.GORHZ_186_00570"/>
<keyword evidence="2" id="KW-1185">Reference proteome</keyword>
<evidence type="ECO:0000313" key="1">
    <source>
        <dbReference type="EMBL" id="GAB92686.1"/>
    </source>
</evidence>
<dbReference type="EMBL" id="BAHC01000186">
    <property type="protein sequence ID" value="GAB92686.1"/>
    <property type="molecule type" value="Genomic_DNA"/>
</dbReference>
<dbReference type="AlphaFoldDB" id="K6WFZ1"/>
<organism evidence="1 2">
    <name type="scientific">Gordonia rhizosphera NBRC 16068</name>
    <dbReference type="NCBI Taxonomy" id="1108045"/>
    <lineage>
        <taxon>Bacteria</taxon>
        <taxon>Bacillati</taxon>
        <taxon>Actinomycetota</taxon>
        <taxon>Actinomycetes</taxon>
        <taxon>Mycobacteriales</taxon>
        <taxon>Gordoniaceae</taxon>
        <taxon>Gordonia</taxon>
    </lineage>
</organism>
<protein>
    <submittedName>
        <fullName evidence="1">Uncharacterized protein</fullName>
    </submittedName>
</protein>
<comment type="caution">
    <text evidence="1">The sequence shown here is derived from an EMBL/GenBank/DDBJ whole genome shotgun (WGS) entry which is preliminary data.</text>
</comment>
<proteinExistence type="predicted"/>
<name>K6WFZ1_9ACTN</name>
<gene>
    <name evidence="1" type="ORF">GORHZ_186_00570</name>
</gene>
<accession>K6WFZ1</accession>
<reference evidence="1 2" key="1">
    <citation type="submission" date="2012-08" db="EMBL/GenBank/DDBJ databases">
        <title>Whole genome shotgun sequence of Gordonia rhizosphera NBRC 16068.</title>
        <authorList>
            <person name="Takarada H."/>
            <person name="Isaki S."/>
            <person name="Hosoyama A."/>
            <person name="Tsuchikane K."/>
            <person name="Katsumata H."/>
            <person name="Baba S."/>
            <person name="Ohji S."/>
            <person name="Yamazaki S."/>
            <person name="Fujita N."/>
        </authorList>
    </citation>
    <scope>NUCLEOTIDE SEQUENCE [LARGE SCALE GENOMIC DNA]</scope>
    <source>
        <strain evidence="1 2">NBRC 16068</strain>
    </source>
</reference>
<evidence type="ECO:0000313" key="2">
    <source>
        <dbReference type="Proteomes" id="UP000008363"/>
    </source>
</evidence>
<dbReference type="Proteomes" id="UP000008363">
    <property type="component" value="Unassembled WGS sequence"/>
</dbReference>